<dbReference type="RefSeq" id="WP_011991639.1">
    <property type="nucleotide sequence ID" value="NC_009715.2"/>
</dbReference>
<sequence length="196" mass="21405">MKILILGATGSLGSYVIEELLKEEGAQLRLYARNPAKVEKFKNERAQIVRGDVLDEGALKDALDGVDAVYAGLAGELEAMAQTLVAAMDAKGVKRLVWISSYGIYGEAGRGSMPPSGYVISAAVVEGSGLDYMIIRPQWFSGADEIDYETTSWNKKERFKNPDAKISRRLIANLVARCVFENFGIRDSIGINKPAR</sequence>
<name>A7GVU8_CAMC5</name>
<dbReference type="InterPro" id="IPR051606">
    <property type="entry name" value="Polyketide_Oxido-like"/>
</dbReference>
<dbReference type="InterPro" id="IPR036291">
    <property type="entry name" value="NAD(P)-bd_dom_sf"/>
</dbReference>
<keyword evidence="3" id="KW-1185">Reference proteome</keyword>
<dbReference type="PANTHER" id="PTHR43355">
    <property type="entry name" value="FLAVIN REDUCTASE (NADPH)"/>
    <property type="match status" value="1"/>
</dbReference>
<accession>A7GVU8</accession>
<dbReference type="Pfam" id="PF13460">
    <property type="entry name" value="NAD_binding_10"/>
    <property type="match status" value="1"/>
</dbReference>
<feature type="domain" description="NAD(P)-binding" evidence="1">
    <location>
        <begin position="7"/>
        <end position="181"/>
    </location>
</feature>
<dbReference type="InterPro" id="IPR016040">
    <property type="entry name" value="NAD(P)-bd_dom"/>
</dbReference>
<evidence type="ECO:0000313" key="3">
    <source>
        <dbReference type="Proteomes" id="UP000006380"/>
    </source>
</evidence>
<dbReference type="GO" id="GO:0004074">
    <property type="term" value="F:biliverdin reductase [NAD(P)H] activity"/>
    <property type="evidence" value="ECO:0007669"/>
    <property type="project" value="TreeGrafter"/>
</dbReference>
<protein>
    <submittedName>
        <fullName evidence="2">Atypical short-chain dehydrogenase/reductase, subgroup 6</fullName>
    </submittedName>
</protein>
<dbReference type="Gene3D" id="3.40.50.720">
    <property type="entry name" value="NAD(P)-binding Rossmann-like Domain"/>
    <property type="match status" value="1"/>
</dbReference>
<dbReference type="KEGG" id="ccv:CCV52592_2017"/>
<dbReference type="AlphaFoldDB" id="A7GVU8"/>
<gene>
    <name evidence="2" type="ORF">CCV52592_2017</name>
</gene>
<dbReference type="HOGENOM" id="CLU_025711_6_0_7"/>
<organism evidence="2 3">
    <name type="scientific">Campylobacter curvus (strain 525.92)</name>
    <dbReference type="NCBI Taxonomy" id="360105"/>
    <lineage>
        <taxon>Bacteria</taxon>
        <taxon>Pseudomonadati</taxon>
        <taxon>Campylobacterota</taxon>
        <taxon>Epsilonproteobacteria</taxon>
        <taxon>Campylobacterales</taxon>
        <taxon>Campylobacteraceae</taxon>
        <taxon>Campylobacter</taxon>
    </lineage>
</organism>
<dbReference type="EMBL" id="CP000767">
    <property type="protein sequence ID" value="EAU00808.1"/>
    <property type="molecule type" value="Genomic_DNA"/>
</dbReference>
<evidence type="ECO:0000259" key="1">
    <source>
        <dbReference type="Pfam" id="PF13460"/>
    </source>
</evidence>
<dbReference type="STRING" id="360105.CCV52592_2017"/>
<dbReference type="PANTHER" id="PTHR43355:SF2">
    <property type="entry name" value="FLAVIN REDUCTASE (NADPH)"/>
    <property type="match status" value="1"/>
</dbReference>
<proteinExistence type="predicted"/>
<dbReference type="SUPFAM" id="SSF51735">
    <property type="entry name" value="NAD(P)-binding Rossmann-fold domains"/>
    <property type="match status" value="1"/>
</dbReference>
<dbReference type="GO" id="GO:0042602">
    <property type="term" value="F:riboflavin reductase (NADPH) activity"/>
    <property type="evidence" value="ECO:0007669"/>
    <property type="project" value="TreeGrafter"/>
</dbReference>
<dbReference type="OrthoDB" id="9803892at2"/>
<dbReference type="Proteomes" id="UP000006380">
    <property type="component" value="Chromosome"/>
</dbReference>
<reference evidence="2" key="1">
    <citation type="submission" date="2016-07" db="EMBL/GenBank/DDBJ databases">
        <title>Comparative genomics of the Campylobacter concisus group.</title>
        <authorList>
            <person name="Miller W.G."/>
            <person name="Yee E."/>
            <person name="Chapman M.H."/>
            <person name="Huynh S."/>
            <person name="Bono J.L."/>
            <person name="On S.L.W."/>
            <person name="StLeger J."/>
            <person name="Foster G."/>
            <person name="Parker C.T."/>
        </authorList>
    </citation>
    <scope>NUCLEOTIDE SEQUENCE</scope>
    <source>
        <strain evidence="2">525.92</strain>
    </source>
</reference>
<evidence type="ECO:0000313" key="2">
    <source>
        <dbReference type="EMBL" id="EAU00808.1"/>
    </source>
</evidence>